<evidence type="ECO:0000256" key="4">
    <source>
        <dbReference type="ARBA" id="ARBA00022912"/>
    </source>
</evidence>
<dbReference type="GO" id="GO:0046872">
    <property type="term" value="F:metal ion binding"/>
    <property type="evidence" value="ECO:0007669"/>
    <property type="project" value="UniProtKB-KW"/>
</dbReference>
<dbReference type="InterPro" id="IPR000222">
    <property type="entry name" value="PP2C_BS"/>
</dbReference>
<dbReference type="PROSITE" id="PS01032">
    <property type="entry name" value="PPM_1"/>
    <property type="match status" value="1"/>
</dbReference>
<evidence type="ECO:0000256" key="1">
    <source>
        <dbReference type="ARBA" id="ARBA00004170"/>
    </source>
</evidence>
<dbReference type="SUPFAM" id="SSF81606">
    <property type="entry name" value="PP2C-like"/>
    <property type="match status" value="1"/>
</dbReference>
<gene>
    <name evidence="6" type="ORF">TL16_g10016</name>
</gene>
<dbReference type="PROSITE" id="PS51746">
    <property type="entry name" value="PPM_2"/>
    <property type="match status" value="1"/>
</dbReference>
<dbReference type="Proteomes" id="UP001162640">
    <property type="component" value="Unassembled WGS sequence"/>
</dbReference>
<dbReference type="InterPro" id="IPR036457">
    <property type="entry name" value="PPM-type-like_dom_sf"/>
</dbReference>
<dbReference type="GO" id="GO:0016020">
    <property type="term" value="C:membrane"/>
    <property type="evidence" value="ECO:0007669"/>
    <property type="project" value="UniProtKB-SubCell"/>
</dbReference>
<evidence type="ECO:0000313" key="6">
    <source>
        <dbReference type="EMBL" id="GMH84750.1"/>
    </source>
</evidence>
<evidence type="ECO:0000313" key="7">
    <source>
        <dbReference type="Proteomes" id="UP001162640"/>
    </source>
</evidence>
<evidence type="ECO:0000256" key="3">
    <source>
        <dbReference type="ARBA" id="ARBA00022801"/>
    </source>
</evidence>
<dbReference type="Gene3D" id="3.60.40.10">
    <property type="entry name" value="PPM-type phosphatase domain"/>
    <property type="match status" value="1"/>
</dbReference>
<reference evidence="7" key="1">
    <citation type="journal article" date="2023" name="Commun. Biol.">
        <title>Genome analysis of Parmales, the sister group of diatoms, reveals the evolutionary specialization of diatoms from phago-mixotrophs to photoautotrophs.</title>
        <authorList>
            <person name="Ban H."/>
            <person name="Sato S."/>
            <person name="Yoshikawa S."/>
            <person name="Yamada K."/>
            <person name="Nakamura Y."/>
            <person name="Ichinomiya M."/>
            <person name="Sato N."/>
            <person name="Blanc-Mathieu R."/>
            <person name="Endo H."/>
            <person name="Kuwata A."/>
            <person name="Ogata H."/>
        </authorList>
    </citation>
    <scope>NUCLEOTIDE SEQUENCE [LARGE SCALE GENOMIC DNA]</scope>
</reference>
<keyword evidence="2" id="KW-0479">Metal-binding</keyword>
<protein>
    <recommendedName>
        <fullName evidence="5">PPM-type phosphatase domain-containing protein</fullName>
    </recommendedName>
</protein>
<feature type="domain" description="PPM-type phosphatase" evidence="5">
    <location>
        <begin position="24"/>
        <end position="114"/>
    </location>
</feature>
<dbReference type="EMBL" id="BLQM01000348">
    <property type="protein sequence ID" value="GMH84750.1"/>
    <property type="molecule type" value="Genomic_DNA"/>
</dbReference>
<comment type="subcellular location">
    <subcellularLocation>
        <location evidence="1">Membrane</location>
        <topology evidence="1">Peripheral membrane protein</topology>
    </subcellularLocation>
</comment>
<accession>A0A9W7BB60</accession>
<evidence type="ECO:0000256" key="2">
    <source>
        <dbReference type="ARBA" id="ARBA00022723"/>
    </source>
</evidence>
<dbReference type="Pfam" id="PF00481">
    <property type="entry name" value="PP2C"/>
    <property type="match status" value="1"/>
</dbReference>
<name>A0A9W7BB60_9STRA</name>
<keyword evidence="3" id="KW-0378">Hydrolase</keyword>
<organism evidence="6 7">
    <name type="scientific">Triparma laevis f. inornata</name>
    <dbReference type="NCBI Taxonomy" id="1714386"/>
    <lineage>
        <taxon>Eukaryota</taxon>
        <taxon>Sar</taxon>
        <taxon>Stramenopiles</taxon>
        <taxon>Ochrophyta</taxon>
        <taxon>Bolidophyceae</taxon>
        <taxon>Parmales</taxon>
        <taxon>Triparmaceae</taxon>
        <taxon>Triparma</taxon>
    </lineage>
</organism>
<dbReference type="AlphaFoldDB" id="A0A9W7BB60"/>
<dbReference type="InterPro" id="IPR001932">
    <property type="entry name" value="PPM-type_phosphatase-like_dom"/>
</dbReference>
<proteinExistence type="predicted"/>
<evidence type="ECO:0000259" key="5">
    <source>
        <dbReference type="PROSITE" id="PS51746"/>
    </source>
</evidence>
<sequence length="114" mass="12854">MGTLLDKPVIEKEGVEKGTANNLTFGVASMQGWRVDMEDSHYYNGTLGDEVPGVSIFAVFDGHGGQFAAKYAAEHIERILKEQVRTGVWGVRTKLNKYETEYENRLRMSTLRKL</sequence>
<comment type="caution">
    <text evidence="6">The sequence shown here is derived from an EMBL/GenBank/DDBJ whole genome shotgun (WGS) entry which is preliminary data.</text>
</comment>
<keyword evidence="4" id="KW-0904">Protein phosphatase</keyword>
<dbReference type="GO" id="GO:0004721">
    <property type="term" value="F:phosphoprotein phosphatase activity"/>
    <property type="evidence" value="ECO:0007669"/>
    <property type="project" value="UniProtKB-KW"/>
</dbReference>